<evidence type="ECO:0000313" key="5">
    <source>
        <dbReference type="EMBL" id="MBR7833455.1"/>
    </source>
</evidence>
<dbReference type="PANTHER" id="PTHR24220">
    <property type="entry name" value="IMPORT ATP-BINDING PROTEIN"/>
    <property type="match status" value="1"/>
</dbReference>
<dbReference type="InterPro" id="IPR017911">
    <property type="entry name" value="MacB-like_ATP-bd"/>
</dbReference>
<evidence type="ECO:0000256" key="3">
    <source>
        <dbReference type="ARBA" id="ARBA00022840"/>
    </source>
</evidence>
<accession>A0A941EM29</accession>
<name>A0A941EM29_9ACTN</name>
<feature type="domain" description="ABC transporter" evidence="4">
    <location>
        <begin position="21"/>
        <end position="241"/>
    </location>
</feature>
<gene>
    <name evidence="5" type="ORF">KDL01_09275</name>
</gene>
<dbReference type="GO" id="GO:0022857">
    <property type="term" value="F:transmembrane transporter activity"/>
    <property type="evidence" value="ECO:0007669"/>
    <property type="project" value="TreeGrafter"/>
</dbReference>
<evidence type="ECO:0000259" key="4">
    <source>
        <dbReference type="PROSITE" id="PS50893"/>
    </source>
</evidence>
<dbReference type="PANTHER" id="PTHR24220:SF685">
    <property type="entry name" value="ABC TRANSPORTER RELATED"/>
    <property type="match status" value="1"/>
</dbReference>
<evidence type="ECO:0000256" key="1">
    <source>
        <dbReference type="ARBA" id="ARBA00022448"/>
    </source>
</evidence>
<proteinExistence type="predicted"/>
<keyword evidence="6" id="KW-1185">Reference proteome</keyword>
<dbReference type="AlphaFoldDB" id="A0A941EM29"/>
<dbReference type="Pfam" id="PF00005">
    <property type="entry name" value="ABC_tran"/>
    <property type="match status" value="1"/>
</dbReference>
<dbReference type="SUPFAM" id="SSF52540">
    <property type="entry name" value="P-loop containing nucleoside triphosphate hydrolases"/>
    <property type="match status" value="1"/>
</dbReference>
<evidence type="ECO:0000256" key="2">
    <source>
        <dbReference type="ARBA" id="ARBA00022741"/>
    </source>
</evidence>
<protein>
    <submittedName>
        <fullName evidence="5">ABC transporter ATP-binding protein</fullName>
    </submittedName>
</protein>
<reference evidence="5" key="1">
    <citation type="submission" date="2021-04" db="EMBL/GenBank/DDBJ databases">
        <title>Genome based classification of Actinospica acidithermotolerans sp. nov., an actinobacterium isolated from an Indonesian hot spring.</title>
        <authorList>
            <person name="Kusuma A.B."/>
            <person name="Putra K.E."/>
            <person name="Nafisah S."/>
            <person name="Loh J."/>
            <person name="Nouioui I."/>
            <person name="Goodfellow M."/>
        </authorList>
    </citation>
    <scope>NUCLEOTIDE SEQUENCE</scope>
    <source>
        <strain evidence="5">CSCA 57</strain>
    </source>
</reference>
<dbReference type="EMBL" id="JAGSOG010000030">
    <property type="protein sequence ID" value="MBR7833455.1"/>
    <property type="molecule type" value="Genomic_DNA"/>
</dbReference>
<dbReference type="PROSITE" id="PS50893">
    <property type="entry name" value="ABC_TRANSPORTER_2"/>
    <property type="match status" value="1"/>
</dbReference>
<dbReference type="InterPro" id="IPR027417">
    <property type="entry name" value="P-loop_NTPase"/>
</dbReference>
<organism evidence="5 6">
    <name type="scientific">Actinospica durhamensis</name>
    <dbReference type="NCBI Taxonomy" id="1508375"/>
    <lineage>
        <taxon>Bacteria</taxon>
        <taxon>Bacillati</taxon>
        <taxon>Actinomycetota</taxon>
        <taxon>Actinomycetes</taxon>
        <taxon>Catenulisporales</taxon>
        <taxon>Actinospicaceae</taxon>
        <taxon>Actinospica</taxon>
    </lineage>
</organism>
<dbReference type="InterPro" id="IPR015854">
    <property type="entry name" value="ABC_transpr_LolD-like"/>
</dbReference>
<dbReference type="RefSeq" id="WP_212527976.1">
    <property type="nucleotide sequence ID" value="NZ_JAGSOG010000030.1"/>
</dbReference>
<dbReference type="Proteomes" id="UP000675781">
    <property type="component" value="Unassembled WGS sequence"/>
</dbReference>
<dbReference type="CDD" id="cd03255">
    <property type="entry name" value="ABC_MJ0796_LolCDE_FtsE"/>
    <property type="match status" value="1"/>
</dbReference>
<sequence length="241" mass="25497">MTVSSPDSPTALAGDARPALLEARALTRQFGHGRTAVHALRGVSLDVAPGRLVAVRGRSGSGKTTLLNILGGLDLPTSGTVRINGHDLGALSDRHRIMLRRGTVGFVFQSFGLIPYLTAAENASIPLRIARTDAAEVRERVARVLDQVGLTGHAEHRPAELSGGQQQRVGIARALAQGPQLLIADEPTGHLDTAQGLQILALLREIADSENTAMIVSSHDRRVADFADEVLLIEDGRIGGQ</sequence>
<keyword evidence="3 5" id="KW-0067">ATP-binding</keyword>
<dbReference type="SMART" id="SM00382">
    <property type="entry name" value="AAA"/>
    <property type="match status" value="1"/>
</dbReference>
<dbReference type="GO" id="GO:0005886">
    <property type="term" value="C:plasma membrane"/>
    <property type="evidence" value="ECO:0007669"/>
    <property type="project" value="TreeGrafter"/>
</dbReference>
<keyword evidence="1" id="KW-0813">Transport</keyword>
<dbReference type="InterPro" id="IPR003593">
    <property type="entry name" value="AAA+_ATPase"/>
</dbReference>
<dbReference type="Gene3D" id="3.40.50.300">
    <property type="entry name" value="P-loop containing nucleotide triphosphate hydrolases"/>
    <property type="match status" value="1"/>
</dbReference>
<dbReference type="GO" id="GO:0016887">
    <property type="term" value="F:ATP hydrolysis activity"/>
    <property type="evidence" value="ECO:0007669"/>
    <property type="project" value="InterPro"/>
</dbReference>
<dbReference type="GO" id="GO:0098796">
    <property type="term" value="C:membrane protein complex"/>
    <property type="evidence" value="ECO:0007669"/>
    <property type="project" value="UniProtKB-ARBA"/>
</dbReference>
<evidence type="ECO:0000313" key="6">
    <source>
        <dbReference type="Proteomes" id="UP000675781"/>
    </source>
</evidence>
<dbReference type="FunFam" id="3.40.50.300:FF:000032">
    <property type="entry name" value="Export ABC transporter ATP-binding protein"/>
    <property type="match status" value="1"/>
</dbReference>
<dbReference type="GO" id="GO:0005524">
    <property type="term" value="F:ATP binding"/>
    <property type="evidence" value="ECO:0007669"/>
    <property type="project" value="UniProtKB-KW"/>
</dbReference>
<keyword evidence="2" id="KW-0547">Nucleotide-binding</keyword>
<dbReference type="InterPro" id="IPR003439">
    <property type="entry name" value="ABC_transporter-like_ATP-bd"/>
</dbReference>
<comment type="caution">
    <text evidence="5">The sequence shown here is derived from an EMBL/GenBank/DDBJ whole genome shotgun (WGS) entry which is preliminary data.</text>
</comment>
<dbReference type="InterPro" id="IPR017871">
    <property type="entry name" value="ABC_transporter-like_CS"/>
</dbReference>
<dbReference type="PROSITE" id="PS00211">
    <property type="entry name" value="ABC_TRANSPORTER_1"/>
    <property type="match status" value="1"/>
</dbReference>